<comment type="subcellular location">
    <subcellularLocation>
        <location evidence="1">Membrane</location>
        <topology evidence="1">Single-pass membrane protein</topology>
    </subcellularLocation>
</comment>
<sequence length="224" mass="25523">MAISKVEQQQQQQQQQSPHYYTPIPCQHDQNYIVLPFHHHPTTFRGPSKPMIITIICLLFIPALVYLLWPSDPNLRIVRLSLNKIHIHTLPIINIDVSLYVTIKVRNVDVYSMDLRRLDVALAYRGKRLGHVKVKGKGHVSALGSSYVDTELEFSGVRILSDVVFLLEDLAKGRVPFDTVIKVSGELGFLGLEFPFKQAKMSCEVLVNTNNQTIVRQNCYSDQK</sequence>
<accession>A0A067KMA7</accession>
<dbReference type="PANTHER" id="PTHR31234:SF59">
    <property type="entry name" value="EMBRYOGENESIS ABUNDANT (LEA) HYDROXYPROLINE-RICH GLYCOPROTEIN FAMILY PROTEIN, PUTATIVE-RELATED"/>
    <property type="match status" value="1"/>
</dbReference>
<evidence type="ECO:0000256" key="5">
    <source>
        <dbReference type="SAM" id="MobiDB-lite"/>
    </source>
</evidence>
<gene>
    <name evidence="8" type="ORF">JCGZ_06268</name>
</gene>
<dbReference type="InterPro" id="IPR044839">
    <property type="entry name" value="NDR1-like"/>
</dbReference>
<keyword evidence="2 6" id="KW-0812">Transmembrane</keyword>
<feature type="transmembrane region" description="Helical" evidence="6">
    <location>
        <begin position="51"/>
        <end position="69"/>
    </location>
</feature>
<keyword evidence="4 6" id="KW-0472">Membrane</keyword>
<dbReference type="OrthoDB" id="1414122at2759"/>
<dbReference type="STRING" id="180498.A0A067KMA7"/>
<dbReference type="Pfam" id="PF03168">
    <property type="entry name" value="LEA_2"/>
    <property type="match status" value="1"/>
</dbReference>
<evidence type="ECO:0000259" key="7">
    <source>
        <dbReference type="Pfam" id="PF03168"/>
    </source>
</evidence>
<dbReference type="Gene3D" id="2.60.40.1820">
    <property type="match status" value="1"/>
</dbReference>
<reference evidence="8 9" key="1">
    <citation type="journal article" date="2014" name="PLoS ONE">
        <title>Global Analysis of Gene Expression Profiles in Physic Nut (Jatropha curcas L.) Seedlings Exposed to Salt Stress.</title>
        <authorList>
            <person name="Zhang L."/>
            <person name="Zhang C."/>
            <person name="Wu P."/>
            <person name="Chen Y."/>
            <person name="Li M."/>
            <person name="Jiang H."/>
            <person name="Wu G."/>
        </authorList>
    </citation>
    <scope>NUCLEOTIDE SEQUENCE [LARGE SCALE GENOMIC DNA]</scope>
    <source>
        <strain evidence="9">cv. GZQX0401</strain>
        <tissue evidence="8">Young leaves</tissue>
    </source>
</reference>
<evidence type="ECO:0000256" key="6">
    <source>
        <dbReference type="SAM" id="Phobius"/>
    </source>
</evidence>
<organism evidence="8 9">
    <name type="scientific">Jatropha curcas</name>
    <name type="common">Barbados nut</name>
    <dbReference type="NCBI Taxonomy" id="180498"/>
    <lineage>
        <taxon>Eukaryota</taxon>
        <taxon>Viridiplantae</taxon>
        <taxon>Streptophyta</taxon>
        <taxon>Embryophyta</taxon>
        <taxon>Tracheophyta</taxon>
        <taxon>Spermatophyta</taxon>
        <taxon>Magnoliopsida</taxon>
        <taxon>eudicotyledons</taxon>
        <taxon>Gunneridae</taxon>
        <taxon>Pentapetalae</taxon>
        <taxon>rosids</taxon>
        <taxon>fabids</taxon>
        <taxon>Malpighiales</taxon>
        <taxon>Euphorbiaceae</taxon>
        <taxon>Crotonoideae</taxon>
        <taxon>Jatropheae</taxon>
        <taxon>Jatropha</taxon>
    </lineage>
</organism>
<keyword evidence="3 6" id="KW-1133">Transmembrane helix</keyword>
<dbReference type="Proteomes" id="UP000027138">
    <property type="component" value="Unassembled WGS sequence"/>
</dbReference>
<dbReference type="GO" id="GO:0098542">
    <property type="term" value="P:defense response to other organism"/>
    <property type="evidence" value="ECO:0007669"/>
    <property type="project" value="InterPro"/>
</dbReference>
<dbReference type="EMBL" id="KK914415">
    <property type="protein sequence ID" value="KDP37212.1"/>
    <property type="molecule type" value="Genomic_DNA"/>
</dbReference>
<evidence type="ECO:0000313" key="9">
    <source>
        <dbReference type="Proteomes" id="UP000027138"/>
    </source>
</evidence>
<keyword evidence="9" id="KW-1185">Reference proteome</keyword>
<evidence type="ECO:0000256" key="2">
    <source>
        <dbReference type="ARBA" id="ARBA00022692"/>
    </source>
</evidence>
<dbReference type="InterPro" id="IPR004864">
    <property type="entry name" value="LEA_2"/>
</dbReference>
<evidence type="ECO:0000256" key="4">
    <source>
        <dbReference type="ARBA" id="ARBA00023136"/>
    </source>
</evidence>
<dbReference type="GO" id="GO:0016020">
    <property type="term" value="C:membrane"/>
    <property type="evidence" value="ECO:0007669"/>
    <property type="project" value="UniProtKB-SubCell"/>
</dbReference>
<evidence type="ECO:0000256" key="3">
    <source>
        <dbReference type="ARBA" id="ARBA00022989"/>
    </source>
</evidence>
<feature type="domain" description="Late embryogenesis abundant protein LEA-2 subgroup" evidence="7">
    <location>
        <begin position="102"/>
        <end position="197"/>
    </location>
</feature>
<protein>
    <recommendedName>
        <fullName evidence="7">Late embryogenesis abundant protein LEA-2 subgroup domain-containing protein</fullName>
    </recommendedName>
</protein>
<dbReference type="PANTHER" id="PTHR31234">
    <property type="entry name" value="LATE EMBRYOGENESIS ABUNDANT (LEA) HYDROXYPROLINE-RICH GLYCOPROTEIN FAMILY"/>
    <property type="match status" value="1"/>
</dbReference>
<name>A0A067KMA7_JATCU</name>
<evidence type="ECO:0000256" key="1">
    <source>
        <dbReference type="ARBA" id="ARBA00004167"/>
    </source>
</evidence>
<feature type="region of interest" description="Disordered" evidence="5">
    <location>
        <begin position="1"/>
        <end position="20"/>
    </location>
</feature>
<evidence type="ECO:0000313" key="8">
    <source>
        <dbReference type="EMBL" id="KDP37212.1"/>
    </source>
</evidence>
<proteinExistence type="predicted"/>
<dbReference type="SUPFAM" id="SSF117070">
    <property type="entry name" value="LEA14-like"/>
    <property type="match status" value="1"/>
</dbReference>
<dbReference type="AlphaFoldDB" id="A0A067KMA7"/>